<accession>A0A4Y1ZEL6</accession>
<reference evidence="5 6" key="1">
    <citation type="submission" date="2017-11" db="EMBL/GenBank/DDBJ databases">
        <title>Draft Genome Sequence of Sporolactobacillus inulinus NBRC 111894 Isolated from Koso, a Japanese Sugar-Vegetable Fermented Beverage.</title>
        <authorList>
            <person name="Chiou T.Y."/>
            <person name="Oshima K."/>
            <person name="Suda W."/>
            <person name="Hattori M."/>
            <person name="Takahashi T."/>
        </authorList>
    </citation>
    <scope>NUCLEOTIDE SEQUENCE [LARGE SCALE GENOMIC DNA]</scope>
    <source>
        <strain evidence="5 6">NBRC111894</strain>
    </source>
</reference>
<keyword evidence="3" id="KW-0808">Transferase</keyword>
<evidence type="ECO:0000256" key="3">
    <source>
        <dbReference type="ARBA" id="ARBA00022679"/>
    </source>
</evidence>
<dbReference type="Proteomes" id="UP000319716">
    <property type="component" value="Unassembled WGS sequence"/>
</dbReference>
<name>A0A4Y1ZEL6_9BACL</name>
<dbReference type="PANTHER" id="PTHR42832:SF3">
    <property type="entry name" value="L-GLUTAMINE--4-(METHYLSULFANYL)-2-OXOBUTANOATE AMINOTRANSFERASE"/>
    <property type="match status" value="1"/>
</dbReference>
<dbReference type="InterPro" id="IPR050881">
    <property type="entry name" value="LL-DAP_aminotransferase"/>
</dbReference>
<dbReference type="CDD" id="cd00609">
    <property type="entry name" value="AAT_like"/>
    <property type="match status" value="1"/>
</dbReference>
<organism evidence="5 6">
    <name type="scientific">Sporolactobacillus inulinus</name>
    <dbReference type="NCBI Taxonomy" id="2078"/>
    <lineage>
        <taxon>Bacteria</taxon>
        <taxon>Bacillati</taxon>
        <taxon>Bacillota</taxon>
        <taxon>Bacilli</taxon>
        <taxon>Bacillales</taxon>
        <taxon>Sporolactobacillaceae</taxon>
        <taxon>Sporolactobacillus</taxon>
    </lineage>
</organism>
<dbReference type="InterPro" id="IPR004839">
    <property type="entry name" value="Aminotransferase_I/II_large"/>
</dbReference>
<dbReference type="Gene3D" id="3.90.1150.10">
    <property type="entry name" value="Aspartate Aminotransferase, domain 1"/>
    <property type="match status" value="1"/>
</dbReference>
<dbReference type="EMBL" id="BEXB01000019">
    <property type="protein sequence ID" value="GAY76958.1"/>
    <property type="molecule type" value="Genomic_DNA"/>
</dbReference>
<sequence length="293" mass="32498">MVYFEKSDALKRLPKQFFADLVVKTNAAIAKGYDVINLGQGNPDQPTPPHIVKSLQEAAANPLYHKYSPFRGYDFLKEAIAAFYKREYDVAIDPKTEVAILFGSKTGLVEIGECILNSGDTVLMPDPGYPDYLSGFALANLNMETMPLRAENAFLPDYASMPDTLLDKAKLMFLNYPNNPTSATAPADFFEETVKVAEKHNICVLHDLLTARSGSTAKAAQLPANTGSKRSRHRNLHVVENLQHGGLACRFCAWKQEHYRSDRTFSGPLFCKSVRRDSGSQCQSAAWASRLRA</sequence>
<dbReference type="SUPFAM" id="SSF53383">
    <property type="entry name" value="PLP-dependent transferases"/>
    <property type="match status" value="1"/>
</dbReference>
<dbReference type="InterPro" id="IPR015424">
    <property type="entry name" value="PyrdxlP-dep_Trfase"/>
</dbReference>
<dbReference type="InterPro" id="IPR015422">
    <property type="entry name" value="PyrdxlP-dep_Trfase_small"/>
</dbReference>
<dbReference type="GO" id="GO:0030170">
    <property type="term" value="F:pyridoxal phosphate binding"/>
    <property type="evidence" value="ECO:0007669"/>
    <property type="project" value="InterPro"/>
</dbReference>
<proteinExistence type="predicted"/>
<keyword evidence="2" id="KW-0032">Aminotransferase</keyword>
<dbReference type="PANTHER" id="PTHR42832">
    <property type="entry name" value="AMINO ACID AMINOTRANSFERASE"/>
    <property type="match status" value="1"/>
</dbReference>
<evidence type="ECO:0000313" key="5">
    <source>
        <dbReference type="EMBL" id="GAY76958.1"/>
    </source>
</evidence>
<dbReference type="Pfam" id="PF00155">
    <property type="entry name" value="Aminotran_1_2"/>
    <property type="match status" value="1"/>
</dbReference>
<dbReference type="InterPro" id="IPR015421">
    <property type="entry name" value="PyrdxlP-dep_Trfase_major"/>
</dbReference>
<evidence type="ECO:0000256" key="1">
    <source>
        <dbReference type="ARBA" id="ARBA00001933"/>
    </source>
</evidence>
<dbReference type="AlphaFoldDB" id="A0A4Y1ZEL6"/>
<dbReference type="GO" id="GO:0008483">
    <property type="term" value="F:transaminase activity"/>
    <property type="evidence" value="ECO:0007669"/>
    <property type="project" value="UniProtKB-KW"/>
</dbReference>
<comment type="caution">
    <text evidence="5">The sequence shown here is derived from an EMBL/GenBank/DDBJ whole genome shotgun (WGS) entry which is preliminary data.</text>
</comment>
<dbReference type="Gene3D" id="3.40.640.10">
    <property type="entry name" value="Type I PLP-dependent aspartate aminotransferase-like (Major domain)"/>
    <property type="match status" value="1"/>
</dbReference>
<feature type="domain" description="Aminotransferase class I/classII large" evidence="4">
    <location>
        <begin position="34"/>
        <end position="207"/>
    </location>
</feature>
<evidence type="ECO:0000256" key="2">
    <source>
        <dbReference type="ARBA" id="ARBA00022576"/>
    </source>
</evidence>
<comment type="cofactor">
    <cofactor evidence="1">
        <name>pyridoxal 5'-phosphate</name>
        <dbReference type="ChEBI" id="CHEBI:597326"/>
    </cofactor>
</comment>
<evidence type="ECO:0000313" key="6">
    <source>
        <dbReference type="Proteomes" id="UP000319716"/>
    </source>
</evidence>
<protein>
    <submittedName>
        <fullName evidence="5">Glutamine-dependent 2-keto-4-methylthiobutyrate transaminase</fullName>
    </submittedName>
</protein>
<gene>
    <name evidence="5" type="ORF">NBRC111894_2512</name>
</gene>
<evidence type="ECO:0000259" key="4">
    <source>
        <dbReference type="Pfam" id="PF00155"/>
    </source>
</evidence>